<name>L0KC73_HALHC</name>
<dbReference type="InterPro" id="IPR049049">
    <property type="entry name" value="Beta-AFase-like_GH127_C"/>
</dbReference>
<feature type="domain" description="Non-reducing end beta-L-arabinofuranosidase-like GH127 middle" evidence="2">
    <location>
        <begin position="441"/>
        <end position="538"/>
    </location>
</feature>
<sequence>MRIADNRIQDLSITEVEINDEFWNHRLQVNREVTLKHQYERLESSGRLDNFFKAAGKKGGDYKGMFFNDSDVYKWLEAASYVLANYSDKKLRNRIDKVISIIDDAQEENGYLNTYFTLEEPDKKWTNFGMMHELYCAGHLFQAAVAHYQATNQESLLDIACEFADHIYEVFIRNKKKGIPGHEEIELALIELYQVTKSKKYLELAQYFIDNRGQVNSPFKQELNNLESIAGYQFREDIENYGNPSADELYQELYLDENDNYAGEYAQDHLPVREQDKVVGHAVRAMYLYCGMADVAMETKDHELIQALGNLWANMTKKRMYVTGGIGSAHHNEGFTADYDLPNDTAYAETCAAVGSMMWNQRMLKLTGEACFADIIERTLYNGFLSGVSLTGDKFFYVNPLESDGTHHRKGWFKVSCCPPNIARFLASLEKYIYLKNEDCIFINQYISGKGKVSIAEEEVIIRQDTAYPWDDKVNIKINLKNPSEFTLSLRIPDWCQEASLQINNQSLEIESIINDNGYAQIRRKWRNGDQIRLEFAMPIEKVTAHPLVTQNKDKVALKRGPIIYCLEEMDNLASLDDILLPAEEELEFYYKPDFLEGAGVIKGESEVPDMMGWKNHLYQNVNEVTFRSVEFKAIPYHLWDHRESGKMRVWIRSK</sequence>
<feature type="domain" description="Non-reducing end beta-L-arabinofuranosidase-like GH127 catalytic" evidence="1">
    <location>
        <begin position="15"/>
        <end position="430"/>
    </location>
</feature>
<keyword evidence="5" id="KW-1185">Reference proteome</keyword>
<dbReference type="Pfam" id="PF20737">
    <property type="entry name" value="Glyco_hydro127C"/>
    <property type="match status" value="1"/>
</dbReference>
<dbReference type="Pfam" id="PF07944">
    <property type="entry name" value="Beta-AFase-like_GH127_cat"/>
    <property type="match status" value="1"/>
</dbReference>
<protein>
    <recommendedName>
        <fullName evidence="6">Glycoside hydrolase family 127 protein</fullName>
    </recommendedName>
</protein>
<dbReference type="eggNOG" id="COG3533">
    <property type="taxonomic scope" value="Bacteria"/>
</dbReference>
<organism evidence="4 5">
    <name type="scientific">Halobacteroides halobius (strain ATCC 35273 / DSM 5150 / MD-1)</name>
    <dbReference type="NCBI Taxonomy" id="748449"/>
    <lineage>
        <taxon>Bacteria</taxon>
        <taxon>Bacillati</taxon>
        <taxon>Bacillota</taxon>
        <taxon>Clostridia</taxon>
        <taxon>Halanaerobiales</taxon>
        <taxon>Halobacteroidaceae</taxon>
        <taxon>Halobacteroides</taxon>
    </lineage>
</organism>
<dbReference type="HOGENOM" id="CLU_013148_1_0_9"/>
<dbReference type="KEGG" id="hhl:Halha_1747"/>
<dbReference type="InterPro" id="IPR008928">
    <property type="entry name" value="6-hairpin_glycosidase_sf"/>
</dbReference>
<reference evidence="5" key="1">
    <citation type="submission" date="2012-02" db="EMBL/GenBank/DDBJ databases">
        <title>The complete genome of Halobacteroides halobius DSM 5150.</title>
        <authorList>
            <person name="Lucas S."/>
            <person name="Copeland A."/>
            <person name="Lapidus A."/>
            <person name="Glavina del Rio T."/>
            <person name="Dalin E."/>
            <person name="Tice H."/>
            <person name="Bruce D."/>
            <person name="Goodwin L."/>
            <person name="Pitluck S."/>
            <person name="Peters L."/>
            <person name="Mikhailova N."/>
            <person name="Gu W."/>
            <person name="Kyrpides N."/>
            <person name="Mavromatis K."/>
            <person name="Ivanova N."/>
            <person name="Brettin T."/>
            <person name="Detter J.C."/>
            <person name="Han C."/>
            <person name="Larimer F."/>
            <person name="Land M."/>
            <person name="Hauser L."/>
            <person name="Markowitz V."/>
            <person name="Cheng J.-F."/>
            <person name="Hugenholtz P."/>
            <person name="Woyke T."/>
            <person name="Wu D."/>
            <person name="Tindall B."/>
            <person name="Pomrenke H."/>
            <person name="Brambilla E."/>
            <person name="Klenk H.-P."/>
            <person name="Eisen J.A."/>
        </authorList>
    </citation>
    <scope>NUCLEOTIDE SEQUENCE [LARGE SCALE GENOMIC DNA]</scope>
    <source>
        <strain evidence="5">ATCC 35273 / DSM 5150 / MD-1</strain>
    </source>
</reference>
<dbReference type="InterPro" id="IPR012878">
    <property type="entry name" value="Beta-AFase-like_GH127_cat"/>
</dbReference>
<dbReference type="PATRIC" id="fig|748449.3.peg.1699"/>
<evidence type="ECO:0008006" key="6">
    <source>
        <dbReference type="Google" id="ProtNLM"/>
    </source>
</evidence>
<proteinExistence type="predicted"/>
<evidence type="ECO:0000313" key="5">
    <source>
        <dbReference type="Proteomes" id="UP000010880"/>
    </source>
</evidence>
<dbReference type="InterPro" id="IPR049046">
    <property type="entry name" value="Beta-AFase-like_GH127_middle"/>
</dbReference>
<dbReference type="Gene3D" id="1.50.10.20">
    <property type="match status" value="1"/>
</dbReference>
<evidence type="ECO:0000313" key="4">
    <source>
        <dbReference type="EMBL" id="AGB41683.1"/>
    </source>
</evidence>
<dbReference type="Proteomes" id="UP000010880">
    <property type="component" value="Chromosome"/>
</dbReference>
<accession>L0KC73</accession>
<dbReference type="AlphaFoldDB" id="L0KC73"/>
<evidence type="ECO:0000259" key="3">
    <source>
        <dbReference type="Pfam" id="PF20737"/>
    </source>
</evidence>
<feature type="domain" description="Non-reducing end beta-L-arabinofuranosidase-like GH127 C-terminal" evidence="3">
    <location>
        <begin position="541"/>
        <end position="653"/>
    </location>
</feature>
<dbReference type="OrthoDB" id="9757939at2"/>
<dbReference type="RefSeq" id="WP_015327399.1">
    <property type="nucleotide sequence ID" value="NC_019978.1"/>
</dbReference>
<dbReference type="InterPro" id="IPR049174">
    <property type="entry name" value="Beta-AFase-like"/>
</dbReference>
<dbReference type="PANTHER" id="PTHR43465">
    <property type="entry name" value="DUF1680 DOMAIN PROTEIN (AFU_ORTHOLOGUE AFUA_1G08910)"/>
    <property type="match status" value="1"/>
</dbReference>
<dbReference type="PANTHER" id="PTHR43465:SF2">
    <property type="entry name" value="DUF1680 DOMAIN PROTEIN (AFU_ORTHOLOGUE AFUA_1G08910)"/>
    <property type="match status" value="1"/>
</dbReference>
<dbReference type="STRING" id="748449.Halha_1747"/>
<evidence type="ECO:0000259" key="1">
    <source>
        <dbReference type="Pfam" id="PF07944"/>
    </source>
</evidence>
<dbReference type="SUPFAM" id="SSF48208">
    <property type="entry name" value="Six-hairpin glycosidases"/>
    <property type="match status" value="1"/>
</dbReference>
<dbReference type="GO" id="GO:0005975">
    <property type="term" value="P:carbohydrate metabolic process"/>
    <property type="evidence" value="ECO:0007669"/>
    <property type="project" value="InterPro"/>
</dbReference>
<dbReference type="Pfam" id="PF20736">
    <property type="entry name" value="Glyco_hydro127M"/>
    <property type="match status" value="1"/>
</dbReference>
<dbReference type="EMBL" id="CP003359">
    <property type="protein sequence ID" value="AGB41683.1"/>
    <property type="molecule type" value="Genomic_DNA"/>
</dbReference>
<evidence type="ECO:0000259" key="2">
    <source>
        <dbReference type="Pfam" id="PF20736"/>
    </source>
</evidence>
<gene>
    <name evidence="4" type="ordered locus">Halha_1747</name>
</gene>